<sequence length="444" mass="48869">MATIFFCTECGFETGKWSGKCPACGAWGTLKESTRVTGKNNKPVETLPLSKPERIIDLEYDEFSRLLTGIKEFDLVLGGGIVKGMLILIGGEPGIGKSTLMLQLSEWMGKQNKKTLYCSGEESAEQIRLRSKHLKVTSENIYLLCTNNAEHIIEAIEDNKPDLAIVDSIQSVSIPSLDALPGTVTQLRETTSRLLRTVKNLGIPLFLVGHVTKEGLVAGPKIIEHMVDTVLYFEGEQRSQYKILRAVKNRFGSTNEIGLFEMTHLGLIEVSNPNNIFLSHEQNNIGTAISCIMEGSRSFIVEVQTLVNASNYGTPQRVAVGLDQKKLAMLLAILEKNLSLYLRNCDVFVNLTGGIRSTDPSLDLAILAALISSMKDQPLIEKAVFIGEVGLNGEVRPVSQLDKHISQTLKLGYEKIFISSYAKVKANPKVVKVKDIKALYSALR</sequence>
<dbReference type="FunFam" id="3.40.50.300:FF:000050">
    <property type="entry name" value="DNA repair protein RadA"/>
    <property type="match status" value="1"/>
</dbReference>
<reference evidence="15 16" key="1">
    <citation type="journal article" date="2008" name="J. Bacteriol.">
        <title>'Candidatus Cloacamonas acidaminovorans': genome sequence reconstruction provides a first glimpse of a new bacterial division.</title>
        <authorList>
            <person name="Pelletier E."/>
            <person name="Kreimeyer A."/>
            <person name="Bocs S."/>
            <person name="Rouy Z."/>
            <person name="Gyapay G."/>
            <person name="Chouari R."/>
            <person name="Riviere D."/>
            <person name="Ganesan A."/>
            <person name="Daegelen P."/>
            <person name="Sghir A."/>
            <person name="Cohen G.N."/>
            <person name="Medigue C."/>
            <person name="Weissenbach J."/>
            <person name="Le Paslier D."/>
        </authorList>
    </citation>
    <scope>NUCLEOTIDE SEQUENCE [LARGE SCALE GENOMIC DNA]</scope>
    <source>
        <strain evidence="16">Evry</strain>
    </source>
</reference>
<keyword evidence="7 11" id="KW-0067">ATP-binding</keyword>
<gene>
    <name evidence="11 15" type="primary">radA</name>
    <name evidence="15" type="ordered locus">CLOAM0710</name>
</gene>
<name>B0VEX2_CLOAI</name>
<dbReference type="HAMAP" id="MF_01498">
    <property type="entry name" value="RadA_bact"/>
    <property type="match status" value="1"/>
</dbReference>
<dbReference type="InterPro" id="IPR004504">
    <property type="entry name" value="DNA_repair_RadA"/>
</dbReference>
<keyword evidence="4 13" id="KW-0863">Zinc-finger</keyword>
<dbReference type="MEROPS" id="S16.A04"/>
<feature type="domain" description="RecA family profile 1" evidence="14">
    <location>
        <begin position="62"/>
        <end position="211"/>
    </location>
</feature>
<dbReference type="GO" id="GO:0000725">
    <property type="term" value="P:recombinational repair"/>
    <property type="evidence" value="ECO:0007669"/>
    <property type="project" value="UniProtKB-UniRule"/>
</dbReference>
<evidence type="ECO:0000256" key="11">
    <source>
        <dbReference type="HAMAP-Rule" id="MF_01498"/>
    </source>
</evidence>
<keyword evidence="5 15" id="KW-0378">Hydrolase</keyword>
<dbReference type="CDD" id="cd01121">
    <property type="entry name" value="RadA_SMS_N"/>
    <property type="match status" value="1"/>
</dbReference>
<dbReference type="NCBIfam" id="TIGR00416">
    <property type="entry name" value="sms"/>
    <property type="match status" value="1"/>
</dbReference>
<dbReference type="Pfam" id="PF06745">
    <property type="entry name" value="ATPase"/>
    <property type="match status" value="1"/>
</dbReference>
<evidence type="ECO:0000256" key="1">
    <source>
        <dbReference type="ARBA" id="ARBA00022723"/>
    </source>
</evidence>
<keyword evidence="2 11" id="KW-0547">Nucleotide-binding</keyword>
<dbReference type="SUPFAM" id="SSF54211">
    <property type="entry name" value="Ribosomal protein S5 domain 2-like"/>
    <property type="match status" value="1"/>
</dbReference>
<evidence type="ECO:0000256" key="12">
    <source>
        <dbReference type="NCBIfam" id="TIGR00416"/>
    </source>
</evidence>
<dbReference type="InterPro" id="IPR020568">
    <property type="entry name" value="Ribosomal_Su5_D2-typ_SF"/>
</dbReference>
<dbReference type="InterPro" id="IPR014721">
    <property type="entry name" value="Ribsml_uS5_D2-typ_fold_subgr"/>
</dbReference>
<dbReference type="InterPro" id="IPR041166">
    <property type="entry name" value="Rubredoxin_2"/>
</dbReference>
<dbReference type="KEGG" id="caci:CLOAM0710"/>
<evidence type="ECO:0000256" key="2">
    <source>
        <dbReference type="ARBA" id="ARBA00022741"/>
    </source>
</evidence>
<dbReference type="InterPro" id="IPR014774">
    <property type="entry name" value="KaiC-like_dom"/>
</dbReference>
<dbReference type="Gene3D" id="3.40.50.300">
    <property type="entry name" value="P-loop containing nucleotide triphosphate hydrolases"/>
    <property type="match status" value="1"/>
</dbReference>
<evidence type="ECO:0000256" key="8">
    <source>
        <dbReference type="ARBA" id="ARBA00023016"/>
    </source>
</evidence>
<keyword evidence="9 11" id="KW-0238">DNA-binding</keyword>
<dbReference type="GO" id="GO:0005829">
    <property type="term" value="C:cytosol"/>
    <property type="evidence" value="ECO:0007669"/>
    <property type="project" value="TreeGrafter"/>
</dbReference>
<evidence type="ECO:0000313" key="16">
    <source>
        <dbReference type="Proteomes" id="UP000002019"/>
    </source>
</evidence>
<keyword evidence="6 13" id="KW-0862">Zinc</keyword>
<dbReference type="GO" id="GO:0005524">
    <property type="term" value="F:ATP binding"/>
    <property type="evidence" value="ECO:0007669"/>
    <property type="project" value="UniProtKB-UniRule"/>
</dbReference>
<dbReference type="GO" id="GO:0008270">
    <property type="term" value="F:zinc ion binding"/>
    <property type="evidence" value="ECO:0007669"/>
    <property type="project" value="UniProtKB-KW"/>
</dbReference>
<dbReference type="InterPro" id="IPR020588">
    <property type="entry name" value="RecA_ATP-bd"/>
</dbReference>
<comment type="domain">
    <text evidence="11">The middle region has homology to RecA with ATPase motifs including the RadA KNRFG motif, while the C-terminus is homologous to Lon protease.</text>
</comment>
<dbReference type="AlphaFoldDB" id="B0VEX2"/>
<evidence type="ECO:0000256" key="5">
    <source>
        <dbReference type="ARBA" id="ARBA00022801"/>
    </source>
</evidence>
<evidence type="ECO:0000259" key="14">
    <source>
        <dbReference type="PROSITE" id="PS50162"/>
    </source>
</evidence>
<keyword evidence="8 11" id="KW-0346">Stress response</keyword>
<dbReference type="Gene3D" id="3.30.230.10">
    <property type="match status" value="1"/>
</dbReference>
<dbReference type="GO" id="GO:0140664">
    <property type="term" value="F:ATP-dependent DNA damage sensor activity"/>
    <property type="evidence" value="ECO:0007669"/>
    <property type="project" value="InterPro"/>
</dbReference>
<dbReference type="GO" id="GO:0003684">
    <property type="term" value="F:damaged DNA binding"/>
    <property type="evidence" value="ECO:0007669"/>
    <property type="project" value="InterPro"/>
</dbReference>
<evidence type="ECO:0000256" key="6">
    <source>
        <dbReference type="ARBA" id="ARBA00022833"/>
    </source>
</evidence>
<dbReference type="PROSITE" id="PS50162">
    <property type="entry name" value="RECA_2"/>
    <property type="match status" value="1"/>
</dbReference>
<dbReference type="PRINTS" id="PR01874">
    <property type="entry name" value="DNAREPAIRADA"/>
</dbReference>
<feature type="short sequence motif" description="RadA KNRFG motif" evidence="11">
    <location>
        <begin position="248"/>
        <end position="252"/>
    </location>
</feature>
<dbReference type="SMART" id="SM00382">
    <property type="entry name" value="AAA"/>
    <property type="match status" value="1"/>
</dbReference>
<dbReference type="PANTHER" id="PTHR32472">
    <property type="entry name" value="DNA REPAIR PROTEIN RADA"/>
    <property type="match status" value="1"/>
</dbReference>
<dbReference type="eggNOG" id="COG1066">
    <property type="taxonomic scope" value="Bacteria"/>
</dbReference>
<comment type="function">
    <text evidence="13">DNA-dependent ATPase involved in processing of recombination intermediates, plays a role in repairing DNA breaks. Stimulates the branch migration of RecA-mediated strand transfer reactions, allowing the 3' invading strand to extend heteroduplex DNA faster. Binds ssDNA in the presence of ADP but not other nucleotides, has ATPase activity that is stimulated by ssDNA and various branched DNA structures, but inhibited by SSB. Does not have RecA's homology-searching function.</text>
</comment>
<keyword evidence="10 11" id="KW-0234">DNA repair</keyword>
<dbReference type="PANTHER" id="PTHR32472:SF10">
    <property type="entry name" value="DNA REPAIR PROTEIN RADA-LIKE PROTEIN"/>
    <property type="match status" value="1"/>
</dbReference>
<organism evidence="15 16">
    <name type="scientific">Cloacimonas acidaminovorans (strain Evry)</name>
    <dbReference type="NCBI Taxonomy" id="459349"/>
    <lineage>
        <taxon>Bacteria</taxon>
        <taxon>Pseudomonadati</taxon>
        <taxon>Candidatus Cloacimonadota</taxon>
        <taxon>Candidatus Cloacimonadia</taxon>
        <taxon>Candidatus Cloacimonadales</taxon>
        <taxon>Candidatus Cloacimonadaceae</taxon>
        <taxon>Candidatus Cloacimonas</taxon>
    </lineage>
</organism>
<dbReference type="HOGENOM" id="CLU_018264_0_1_0"/>
<keyword evidence="3 11" id="KW-0227">DNA damage</keyword>
<evidence type="ECO:0000256" key="13">
    <source>
        <dbReference type="RuleBase" id="RU003555"/>
    </source>
</evidence>
<keyword evidence="15" id="KW-0645">Protease</keyword>
<dbReference type="InterPro" id="IPR003593">
    <property type="entry name" value="AAA+_ATPase"/>
</dbReference>
<dbReference type="InterPro" id="IPR027417">
    <property type="entry name" value="P-loop_NTPase"/>
</dbReference>
<evidence type="ECO:0000313" key="15">
    <source>
        <dbReference type="EMBL" id="CAO80593.1"/>
    </source>
</evidence>
<dbReference type="Pfam" id="PF18073">
    <property type="entry name" value="Zn_ribbon_LapB"/>
    <property type="match status" value="1"/>
</dbReference>
<comment type="similarity">
    <text evidence="11 13">Belongs to the RecA family. RadA subfamily.</text>
</comment>
<evidence type="ECO:0000256" key="3">
    <source>
        <dbReference type="ARBA" id="ARBA00022763"/>
    </source>
</evidence>
<dbReference type="OrthoDB" id="9803906at2"/>
<evidence type="ECO:0000256" key="10">
    <source>
        <dbReference type="ARBA" id="ARBA00023204"/>
    </source>
</evidence>
<dbReference type="GO" id="GO:0006508">
    <property type="term" value="P:proteolysis"/>
    <property type="evidence" value="ECO:0007669"/>
    <property type="project" value="UniProtKB-KW"/>
</dbReference>
<dbReference type="Proteomes" id="UP000002019">
    <property type="component" value="Chromosome"/>
</dbReference>
<evidence type="ECO:0000256" key="9">
    <source>
        <dbReference type="ARBA" id="ARBA00023125"/>
    </source>
</evidence>
<proteinExistence type="inferred from homology"/>
<dbReference type="SUPFAM" id="SSF52540">
    <property type="entry name" value="P-loop containing nucleoside triphosphate hydrolases"/>
    <property type="match status" value="1"/>
</dbReference>
<feature type="region of interest" description="Lon-protease-like" evidence="11">
    <location>
        <begin position="346"/>
        <end position="444"/>
    </location>
</feature>
<dbReference type="GO" id="GO:0008233">
    <property type="term" value="F:peptidase activity"/>
    <property type="evidence" value="ECO:0007669"/>
    <property type="project" value="UniProtKB-KW"/>
</dbReference>
<dbReference type="RefSeq" id="WP_015424452.1">
    <property type="nucleotide sequence ID" value="NC_020449.1"/>
</dbReference>
<comment type="function">
    <text evidence="11">Plays a role in repairing double-strand DNA breaks, probably involving stabilizing or processing branched DNA or blocked replication forks.</text>
</comment>
<feature type="binding site" evidence="11">
    <location>
        <begin position="91"/>
        <end position="98"/>
    </location>
    <ligand>
        <name>ATP</name>
        <dbReference type="ChEBI" id="CHEBI:30616"/>
    </ligand>
</feature>
<protein>
    <recommendedName>
        <fullName evidence="11 12">DNA repair protein RadA</fullName>
    </recommendedName>
</protein>
<dbReference type="EMBL" id="CU466930">
    <property type="protein sequence ID" value="CAO80593.1"/>
    <property type="molecule type" value="Genomic_DNA"/>
</dbReference>
<accession>B0VEX2</accession>
<keyword evidence="1 11" id="KW-0479">Metal-binding</keyword>
<dbReference type="STRING" id="459349.CLOAM0710"/>
<dbReference type="Pfam" id="PF13541">
    <property type="entry name" value="ChlI"/>
    <property type="match status" value="1"/>
</dbReference>
<keyword evidence="16" id="KW-1185">Reference proteome</keyword>
<evidence type="ECO:0000256" key="7">
    <source>
        <dbReference type="ARBA" id="ARBA00022840"/>
    </source>
</evidence>
<evidence type="ECO:0000256" key="4">
    <source>
        <dbReference type="ARBA" id="ARBA00022771"/>
    </source>
</evidence>